<name>A0A1V6NP72_PENPO</name>
<evidence type="ECO:0000256" key="4">
    <source>
        <dbReference type="ARBA" id="ARBA00023242"/>
    </source>
</evidence>
<feature type="region of interest" description="Disordered" evidence="5">
    <location>
        <begin position="235"/>
        <end position="275"/>
    </location>
</feature>
<evidence type="ECO:0000259" key="6">
    <source>
        <dbReference type="PROSITE" id="PS50048"/>
    </source>
</evidence>
<dbReference type="Pfam" id="PF00172">
    <property type="entry name" value="Zn_clus"/>
    <property type="match status" value="1"/>
</dbReference>
<feature type="region of interest" description="Disordered" evidence="5">
    <location>
        <begin position="287"/>
        <end position="364"/>
    </location>
</feature>
<feature type="domain" description="Zn(2)-C6 fungal-type" evidence="6">
    <location>
        <begin position="10"/>
        <end position="40"/>
    </location>
</feature>
<dbReference type="SUPFAM" id="SSF57701">
    <property type="entry name" value="Zn2/Cys6 DNA-binding domain"/>
    <property type="match status" value="1"/>
</dbReference>
<dbReference type="PRINTS" id="PR00755">
    <property type="entry name" value="AFLATOXINBRP"/>
</dbReference>
<proteinExistence type="predicted"/>
<dbReference type="GO" id="GO:0000981">
    <property type="term" value="F:DNA-binding transcription factor activity, RNA polymerase II-specific"/>
    <property type="evidence" value="ECO:0007669"/>
    <property type="project" value="InterPro"/>
</dbReference>
<dbReference type="STRING" id="60169.A0A1V6NP72"/>
<feature type="compositionally biased region" description="Polar residues" evidence="5">
    <location>
        <begin position="235"/>
        <end position="253"/>
    </location>
</feature>
<keyword evidence="4" id="KW-0539">Nucleus</keyword>
<dbReference type="SMART" id="SM00066">
    <property type="entry name" value="GAL4"/>
    <property type="match status" value="1"/>
</dbReference>
<dbReference type="Gene3D" id="4.10.240.10">
    <property type="entry name" value="Zn(2)-C6 fungal-type DNA-binding domain"/>
    <property type="match status" value="1"/>
</dbReference>
<dbReference type="PROSITE" id="PS50048">
    <property type="entry name" value="ZN2_CY6_FUNGAL_2"/>
    <property type="match status" value="1"/>
</dbReference>
<evidence type="ECO:0000256" key="3">
    <source>
        <dbReference type="ARBA" id="ARBA00023163"/>
    </source>
</evidence>
<feature type="compositionally biased region" description="Basic and acidic residues" evidence="5">
    <location>
        <begin position="318"/>
        <end position="336"/>
    </location>
</feature>
<dbReference type="AlphaFoldDB" id="A0A1V6NP72"/>
<comment type="caution">
    <text evidence="7">The sequence shown here is derived from an EMBL/GenBank/DDBJ whole genome shotgun (WGS) entry which is preliminary data.</text>
</comment>
<dbReference type="CDD" id="cd00067">
    <property type="entry name" value="GAL4"/>
    <property type="match status" value="1"/>
</dbReference>
<evidence type="ECO:0000256" key="1">
    <source>
        <dbReference type="ARBA" id="ARBA00023015"/>
    </source>
</evidence>
<feature type="region of interest" description="Disordered" evidence="5">
    <location>
        <begin position="48"/>
        <end position="76"/>
    </location>
</feature>
<evidence type="ECO:0000256" key="5">
    <source>
        <dbReference type="SAM" id="MobiDB-lite"/>
    </source>
</evidence>
<feature type="compositionally biased region" description="Polar residues" evidence="5">
    <location>
        <begin position="340"/>
        <end position="358"/>
    </location>
</feature>
<evidence type="ECO:0000256" key="2">
    <source>
        <dbReference type="ARBA" id="ARBA00023125"/>
    </source>
</evidence>
<reference evidence="8" key="1">
    <citation type="journal article" date="2017" name="Nat. Microbiol.">
        <title>Global analysis of biosynthetic gene clusters reveals vast potential of secondary metabolite production in Penicillium species.</title>
        <authorList>
            <person name="Nielsen J.C."/>
            <person name="Grijseels S."/>
            <person name="Prigent S."/>
            <person name="Ji B."/>
            <person name="Dainat J."/>
            <person name="Nielsen K.F."/>
            <person name="Frisvad J.C."/>
            <person name="Workman M."/>
            <person name="Nielsen J."/>
        </authorList>
    </citation>
    <scope>NUCLEOTIDE SEQUENCE [LARGE SCALE GENOMIC DNA]</scope>
    <source>
        <strain evidence="8">IBT 4502</strain>
    </source>
</reference>
<organism evidence="7 8">
    <name type="scientific">Penicillium polonicum</name>
    <dbReference type="NCBI Taxonomy" id="60169"/>
    <lineage>
        <taxon>Eukaryota</taxon>
        <taxon>Fungi</taxon>
        <taxon>Dikarya</taxon>
        <taxon>Ascomycota</taxon>
        <taxon>Pezizomycotina</taxon>
        <taxon>Eurotiomycetes</taxon>
        <taxon>Eurotiomycetidae</taxon>
        <taxon>Eurotiales</taxon>
        <taxon>Aspergillaceae</taxon>
        <taxon>Penicillium</taxon>
    </lineage>
</organism>
<dbReference type="InterPro" id="IPR001138">
    <property type="entry name" value="Zn2Cys6_DnaBD"/>
</dbReference>
<dbReference type="GO" id="GO:0003677">
    <property type="term" value="F:DNA binding"/>
    <property type="evidence" value="ECO:0007669"/>
    <property type="project" value="UniProtKB-KW"/>
</dbReference>
<gene>
    <name evidence="7" type="ORF">PENPOL_c004G08652</name>
</gene>
<dbReference type="GO" id="GO:0008270">
    <property type="term" value="F:zinc ion binding"/>
    <property type="evidence" value="ECO:0007669"/>
    <property type="project" value="InterPro"/>
</dbReference>
<dbReference type="Proteomes" id="UP000191408">
    <property type="component" value="Unassembled WGS sequence"/>
</dbReference>
<protein>
    <recommendedName>
        <fullName evidence="6">Zn(2)-C6 fungal-type domain-containing protein</fullName>
    </recommendedName>
</protein>
<keyword evidence="8" id="KW-1185">Reference proteome</keyword>
<evidence type="ECO:0000313" key="7">
    <source>
        <dbReference type="EMBL" id="OQD66534.1"/>
    </source>
</evidence>
<feature type="compositionally biased region" description="Polar residues" evidence="5">
    <location>
        <begin position="299"/>
        <end position="317"/>
    </location>
</feature>
<sequence length="585" mass="64446">MSSQGRLRTSCDACQSLKIKCSQNKPECDRCMKHGLHCVYSPLRRMGRPRKRDASSQGAQFPSGDSDAQPAQTENTAPLATEEEDIMSQWPDSTTTIPLSLADSMQDTPFAPDTTDRLASSVGCPGIASQRGDLGNIYQDAFMEDIQSSIDCQLPFLPRQLPTAAPPRRNPNELKRKKLGLESASWPMTQNISPAANTTTSYAFNELLPLSSPPEAAMGRRLSLQDSQSELPELLNRNTTDTANCTGNSQSATHHSRRDEGSGDTAGLRDPDFTSFASSSISRPAIFSSSDPFAEPSIPANSPWPQNPSMRSSQNWRQPDDHSRHTSLSNDHDREIGSLATPNNRNGSHSSRSTTRPASESDGPCQGQCYLTILRRLAWLEHSRGTDKKLLTIDVVMTAERDTRLLKEQLFKCGRDIPQDEGCLYSRPSSLMALSLLAECVVSLFEDLFRRAAISAHERERIFRTAWPINSSPISPGGTRTLSAHQSAARFERSIRGAFDRNITCPVPEANCDLFLGKFRVGSEAKSRAMRQILRRRIGKLSAMLVDIRRFVGPGGGVIQGSAKQIAEDLHHRVEILQGRVELAE</sequence>
<keyword evidence="3" id="KW-0804">Transcription</keyword>
<keyword evidence="1" id="KW-0805">Transcription regulation</keyword>
<accession>A0A1V6NP72</accession>
<keyword evidence="2" id="KW-0238">DNA-binding</keyword>
<feature type="compositionally biased region" description="Basic and acidic residues" evidence="5">
    <location>
        <begin position="257"/>
        <end position="272"/>
    </location>
</feature>
<dbReference type="InterPro" id="IPR036864">
    <property type="entry name" value="Zn2-C6_fun-type_DNA-bd_sf"/>
</dbReference>
<evidence type="ECO:0000313" key="8">
    <source>
        <dbReference type="Proteomes" id="UP000191408"/>
    </source>
</evidence>
<dbReference type="OrthoDB" id="5069333at2759"/>
<dbReference type="EMBL" id="MDYM01000004">
    <property type="protein sequence ID" value="OQD66534.1"/>
    <property type="molecule type" value="Genomic_DNA"/>
</dbReference>